<dbReference type="EC" id="3.2.1.14" evidence="2"/>
<dbReference type="SUPFAM" id="SSF54556">
    <property type="entry name" value="Chitinase insertion domain"/>
    <property type="match status" value="1"/>
</dbReference>
<dbReference type="InterPro" id="IPR001223">
    <property type="entry name" value="Glyco_hydro18_cat"/>
</dbReference>
<dbReference type="Pfam" id="PF00704">
    <property type="entry name" value="Glyco_hydro_18"/>
    <property type="match status" value="1"/>
</dbReference>
<dbReference type="InterPro" id="IPR011583">
    <property type="entry name" value="Chitinase_II/V-like_cat"/>
</dbReference>
<dbReference type="Gene3D" id="2.10.10.20">
    <property type="entry name" value="Carbohydrate-binding module superfamily 5/12"/>
    <property type="match status" value="1"/>
</dbReference>
<keyword evidence="8" id="KW-0326">Glycosidase</keyword>
<dbReference type="CDD" id="cd06548">
    <property type="entry name" value="GH18_chitinase"/>
    <property type="match status" value="1"/>
</dbReference>
<evidence type="ECO:0000259" key="7">
    <source>
        <dbReference type="PROSITE" id="PS51910"/>
    </source>
</evidence>
<evidence type="ECO:0000313" key="8">
    <source>
        <dbReference type="EMBL" id="AAC37122.1"/>
    </source>
</evidence>
<name>Q59929_SERMA</name>
<dbReference type="SUPFAM" id="SSF51055">
    <property type="entry name" value="Carbohydrate binding domain"/>
    <property type="match status" value="1"/>
</dbReference>
<dbReference type="InterPro" id="IPR036573">
    <property type="entry name" value="CBM_sf_5/12"/>
</dbReference>
<dbReference type="InterPro" id="IPR017853">
    <property type="entry name" value="GH"/>
</dbReference>
<dbReference type="EMBL" id="L38484">
    <property type="protein sequence ID" value="AAC37122.1"/>
    <property type="molecule type" value="Genomic_DNA"/>
</dbReference>
<dbReference type="GO" id="GO:0008061">
    <property type="term" value="F:chitin binding"/>
    <property type="evidence" value="ECO:0007669"/>
    <property type="project" value="InterPro"/>
</dbReference>
<feature type="domain" description="GH18" evidence="7">
    <location>
        <begin position="29"/>
        <end position="448"/>
    </location>
</feature>
<dbReference type="InterPro" id="IPR050314">
    <property type="entry name" value="Glycosyl_Hydrlase_18"/>
</dbReference>
<dbReference type="GO" id="GO:0030246">
    <property type="term" value="F:carbohydrate binding"/>
    <property type="evidence" value="ECO:0007669"/>
    <property type="project" value="InterPro"/>
</dbReference>
<dbReference type="Gene3D" id="3.10.50.10">
    <property type="match status" value="1"/>
</dbReference>
<organism evidence="8">
    <name type="scientific">Serratia marcescens</name>
    <dbReference type="NCBI Taxonomy" id="615"/>
    <lineage>
        <taxon>Bacteria</taxon>
        <taxon>Pseudomonadati</taxon>
        <taxon>Pseudomonadota</taxon>
        <taxon>Gammaproteobacteria</taxon>
        <taxon>Enterobacterales</taxon>
        <taxon>Yersiniaceae</taxon>
        <taxon>Serratia</taxon>
    </lineage>
</organism>
<dbReference type="CAZy" id="GH18">
    <property type="family name" value="Glycoside Hydrolase Family 18"/>
</dbReference>
<comment type="catalytic activity">
    <reaction evidence="1">
        <text>Random endo-hydrolysis of N-acetyl-beta-D-glucosaminide (1-&gt;4)-beta-linkages in chitin and chitodextrins.</text>
        <dbReference type="EC" id="3.2.1.14"/>
    </reaction>
</comment>
<dbReference type="InterPro" id="IPR003610">
    <property type="entry name" value="CBM5/12"/>
</dbReference>
<dbReference type="CDD" id="cd12204">
    <property type="entry name" value="CBD_like"/>
    <property type="match status" value="1"/>
</dbReference>
<dbReference type="GO" id="GO:0006032">
    <property type="term" value="P:chitin catabolic process"/>
    <property type="evidence" value="ECO:0007669"/>
    <property type="project" value="UniProtKB-KW"/>
</dbReference>
<evidence type="ECO:0000256" key="4">
    <source>
        <dbReference type="ARBA" id="ARBA00023024"/>
    </source>
</evidence>
<sequence length="522" mass="58107">MKININGDGEYSPIEKHPLWRNAMSTRKAVIGYYFIPTNQINNYTETDTSVVPFPVSNITPAKAKQLTHINFSFLDINSNLECAWDPATNDAKARDVVNRLTALKAHNPRLRIMFSIGGWYYSNDLGVSDANYVNAVKTPAARTKFAQSCVRIMKDYGFDGVDIAWEYPQPAEVDGVIAALQEIRTLLNQQTIADGRQALPYQLTIAGAGGAFFLSRYYSKLAQIVVPLDYINLMTYDLAGPWEKITNHQAALFGDAAGPTFYNALREANLGWSWEELTRDFPSPLSLTVDVAVQQHLMIVGVSSAKIVMGVPFYGRAFKGVSGGNGGQYSSHSTPGEDPYPNADYWLVGCDECVRDKDPRIASYRQLEQMLQGNYGYQRLWNDKTKTPYLYHAQNGLFVTYDDAESFKYKAKYIKQQQLGGVMFWHLGQDNRNGDVLAALDRYFNAADYDDSQLDMGTGLRYTGVGPGNLPIMTAPAYVPGTTYAQGALVSYQGYVWQTKWGYITSAPGSDSAWLMVGRLA</sequence>
<dbReference type="SUPFAM" id="SSF51445">
    <property type="entry name" value="(Trans)glycosidases"/>
    <property type="match status" value="1"/>
</dbReference>
<evidence type="ECO:0000256" key="6">
    <source>
        <dbReference type="ARBA" id="ARBA00023326"/>
    </source>
</evidence>
<protein>
    <recommendedName>
        <fullName evidence="2">chitinase</fullName>
        <ecNumber evidence="2">3.2.1.14</ecNumber>
    </recommendedName>
</protein>
<dbReference type="SMR" id="Q59929"/>
<evidence type="ECO:0000256" key="2">
    <source>
        <dbReference type="ARBA" id="ARBA00012729"/>
    </source>
</evidence>
<keyword evidence="5" id="KW-0119">Carbohydrate metabolism</keyword>
<dbReference type="InterPro" id="IPR029070">
    <property type="entry name" value="Chitinase_insertion_sf"/>
</dbReference>
<dbReference type="PROSITE" id="PS51910">
    <property type="entry name" value="GH18_2"/>
    <property type="match status" value="1"/>
</dbReference>
<accession>Q59929</accession>
<dbReference type="SMART" id="SM00495">
    <property type="entry name" value="ChtBD3"/>
    <property type="match status" value="1"/>
</dbReference>
<proteinExistence type="predicted"/>
<dbReference type="Gene3D" id="3.20.20.80">
    <property type="entry name" value="Glycosidases"/>
    <property type="match status" value="1"/>
</dbReference>
<evidence type="ECO:0000256" key="1">
    <source>
        <dbReference type="ARBA" id="ARBA00000822"/>
    </source>
</evidence>
<dbReference type="PANTHER" id="PTHR11177">
    <property type="entry name" value="CHITINASE"/>
    <property type="match status" value="1"/>
</dbReference>
<dbReference type="PANTHER" id="PTHR11177:SF317">
    <property type="entry name" value="CHITINASE 12-RELATED"/>
    <property type="match status" value="1"/>
</dbReference>
<keyword evidence="6" id="KW-0624">Polysaccharide degradation</keyword>
<dbReference type="GO" id="GO:0000272">
    <property type="term" value="P:polysaccharide catabolic process"/>
    <property type="evidence" value="ECO:0007669"/>
    <property type="project" value="UniProtKB-KW"/>
</dbReference>
<dbReference type="CAZy" id="CBM5">
    <property type="family name" value="Carbohydrate-Binding Module Family 5"/>
</dbReference>
<dbReference type="AlphaFoldDB" id="Q59929"/>
<keyword evidence="3 8" id="KW-0378">Hydrolase</keyword>
<dbReference type="SMART" id="SM00636">
    <property type="entry name" value="Glyco_18"/>
    <property type="match status" value="1"/>
</dbReference>
<reference evidence="8" key="1">
    <citation type="journal article" date="1997" name="FEMS Microbiol. Lett.">
        <title>Isolation and characterization of the 54-kDa and 22-kDa chitinase genes of Serratia marcescens KCTC2172.</title>
        <authorList>
            <person name="Gal S.W."/>
            <person name="Choi J.Y."/>
            <person name="Kim C.Y."/>
            <person name="Cheong Y.H."/>
            <person name="Choi Y.J."/>
            <person name="Bahk J.D."/>
            <person name="Lee S.Y."/>
            <person name="Cho M.J."/>
        </authorList>
    </citation>
    <scope>NUCLEOTIDE SEQUENCE</scope>
</reference>
<evidence type="ECO:0000256" key="3">
    <source>
        <dbReference type="ARBA" id="ARBA00022801"/>
    </source>
</evidence>
<dbReference type="GO" id="GO:0008843">
    <property type="term" value="F:endochitinase activity"/>
    <property type="evidence" value="ECO:0007669"/>
    <property type="project" value="UniProtKB-EC"/>
</dbReference>
<evidence type="ECO:0000256" key="5">
    <source>
        <dbReference type="ARBA" id="ARBA00023277"/>
    </source>
</evidence>
<keyword evidence="4" id="KW-0146">Chitin degradation</keyword>
<dbReference type="GO" id="GO:0005576">
    <property type="term" value="C:extracellular region"/>
    <property type="evidence" value="ECO:0007669"/>
    <property type="project" value="InterPro"/>
</dbReference>